<feature type="non-terminal residue" evidence="1">
    <location>
        <position position="23"/>
    </location>
</feature>
<feature type="non-terminal residue" evidence="1">
    <location>
        <position position="1"/>
    </location>
</feature>
<protein>
    <submittedName>
        <fullName evidence="1">Uncharacterized protein</fullName>
    </submittedName>
</protein>
<accession>A0A382VZB0</accession>
<name>A0A382VZB0_9ZZZZ</name>
<dbReference type="EMBL" id="UINC01155712">
    <property type="protein sequence ID" value="SVD51730.1"/>
    <property type="molecule type" value="Genomic_DNA"/>
</dbReference>
<organism evidence="1">
    <name type="scientific">marine metagenome</name>
    <dbReference type="NCBI Taxonomy" id="408172"/>
    <lineage>
        <taxon>unclassified sequences</taxon>
        <taxon>metagenomes</taxon>
        <taxon>ecological metagenomes</taxon>
    </lineage>
</organism>
<gene>
    <name evidence="1" type="ORF">METZ01_LOCUS404584</name>
</gene>
<sequence length="23" mass="2907">LVFVFVKNYIKNKIKYYLEEKNN</sequence>
<dbReference type="AlphaFoldDB" id="A0A382VZB0"/>
<evidence type="ECO:0000313" key="1">
    <source>
        <dbReference type="EMBL" id="SVD51730.1"/>
    </source>
</evidence>
<proteinExistence type="predicted"/>
<reference evidence="1" key="1">
    <citation type="submission" date="2018-05" db="EMBL/GenBank/DDBJ databases">
        <authorList>
            <person name="Lanie J.A."/>
            <person name="Ng W.-L."/>
            <person name="Kazmierczak K.M."/>
            <person name="Andrzejewski T.M."/>
            <person name="Davidsen T.M."/>
            <person name="Wayne K.J."/>
            <person name="Tettelin H."/>
            <person name="Glass J.I."/>
            <person name="Rusch D."/>
            <person name="Podicherti R."/>
            <person name="Tsui H.-C.T."/>
            <person name="Winkler M.E."/>
        </authorList>
    </citation>
    <scope>NUCLEOTIDE SEQUENCE</scope>
</reference>